<dbReference type="EMBL" id="JAGTIS010000017">
    <property type="protein sequence ID" value="MBT8768911.1"/>
    <property type="molecule type" value="Genomic_DNA"/>
</dbReference>
<comment type="caution">
    <text evidence="3">The sequence shown here is derived from an EMBL/GenBank/DDBJ whole genome shotgun (WGS) entry which is preliminary data.</text>
</comment>
<protein>
    <recommendedName>
        <fullName evidence="5">Transporter</fullName>
    </recommendedName>
</protein>
<keyword evidence="1" id="KW-0175">Coiled coil</keyword>
<evidence type="ECO:0008006" key="5">
    <source>
        <dbReference type="Google" id="ProtNLM"/>
    </source>
</evidence>
<reference evidence="3 4" key="1">
    <citation type="submission" date="2021-04" db="EMBL/GenBank/DDBJ databases">
        <title>Pseudomonas boanensis sp. nov., a bacterium isolated from river water used for household purposes in Boane District, Mozambique.</title>
        <authorList>
            <person name="Nicklasson M."/>
            <person name="Martin-Rodriguez A.J."/>
            <person name="Thorell K."/>
            <person name="Neves L."/>
            <person name="Mussagy A."/>
            <person name="Rydberg H.A."/>
            <person name="Hernroth B."/>
            <person name="Svensson-Stadler L."/>
            <person name="Sjoling A."/>
        </authorList>
    </citation>
    <scope>NUCLEOTIDE SEQUENCE [LARGE SCALE GENOMIC DNA]</scope>
    <source>
        <strain evidence="3 4">DB1</strain>
    </source>
</reference>
<evidence type="ECO:0000256" key="1">
    <source>
        <dbReference type="SAM" id="Coils"/>
    </source>
</evidence>
<keyword evidence="4" id="KW-1185">Reference proteome</keyword>
<dbReference type="Proteomes" id="UP001519667">
    <property type="component" value="Unassembled WGS sequence"/>
</dbReference>
<gene>
    <name evidence="3" type="ORF">J7302_22655</name>
</gene>
<feature type="signal peptide" evidence="2">
    <location>
        <begin position="1"/>
        <end position="23"/>
    </location>
</feature>
<name>A0ABS5XMH8_9GAMM</name>
<organism evidence="3 4">
    <name type="scientific">Metapseudomonas boanensis</name>
    <dbReference type="NCBI Taxonomy" id="2822138"/>
    <lineage>
        <taxon>Bacteria</taxon>
        <taxon>Pseudomonadati</taxon>
        <taxon>Pseudomonadota</taxon>
        <taxon>Gammaproteobacteria</taxon>
        <taxon>Pseudomonadales</taxon>
        <taxon>Pseudomonadaceae</taxon>
        <taxon>Metapseudomonas</taxon>
    </lineage>
</organism>
<evidence type="ECO:0000256" key="2">
    <source>
        <dbReference type="SAM" id="SignalP"/>
    </source>
</evidence>
<dbReference type="RefSeq" id="WP_215380018.1">
    <property type="nucleotide sequence ID" value="NZ_JAGTIS010000017.1"/>
</dbReference>
<feature type="coiled-coil region" evidence="1">
    <location>
        <begin position="26"/>
        <end position="63"/>
    </location>
</feature>
<feature type="chain" id="PRO_5045049699" description="Transporter" evidence="2">
    <location>
        <begin position="24"/>
        <end position="417"/>
    </location>
</feature>
<evidence type="ECO:0000313" key="4">
    <source>
        <dbReference type="Proteomes" id="UP001519667"/>
    </source>
</evidence>
<accession>A0ABS5XMH8</accession>
<keyword evidence="2" id="KW-0732">Signal</keyword>
<sequence>MRPLCRFVVAPLAFSLTVPLAIAQESPEVQALLQELQALKQRYEAQQNALMILEQRLRQVEARGAATKAAPASQVAQAGGSAASTGGTGYGTALKDSAEPPASVEDLYQEASGFFGNGTFSIEPGITYSHYDSRQLFLNGFLALDAIFLGNLGVDQINADTYTFDLTARYNWAQRWQLDVNTPWIYRETTYQSSGAGGSTSEISEATVTGDPRLGDVSAGISYKFLDESPGVPDAVFSLRVKAPTGEEPYGIKIDPVPGNNNLNVPEDLPTGNGVWSVTPGIALVKTMDPAVVFGNLSYTYNLEEDFDDISAQRGVKVPGKVELGNWFQFGMGIAFALNERASLSMSFSELVSQESRIKPDGQGWQTVTGSDANAAYFNIGMTYAASDDLTVVPNLSIGLTPDAPDFSLSLKFPYYF</sequence>
<evidence type="ECO:0000313" key="3">
    <source>
        <dbReference type="EMBL" id="MBT8768911.1"/>
    </source>
</evidence>
<proteinExistence type="predicted"/>